<keyword evidence="9" id="KW-1185">Reference proteome</keyword>
<evidence type="ECO:0000259" key="7">
    <source>
        <dbReference type="PROSITE" id="PS50059"/>
    </source>
</evidence>
<evidence type="ECO:0000256" key="6">
    <source>
        <dbReference type="SAM" id="MobiDB-lite"/>
    </source>
</evidence>
<dbReference type="GO" id="GO:0051879">
    <property type="term" value="F:Hsp90 protein binding"/>
    <property type="evidence" value="ECO:0007669"/>
    <property type="project" value="TreeGrafter"/>
</dbReference>
<feature type="domain" description="PPIase FKBP-type" evidence="7">
    <location>
        <begin position="129"/>
        <end position="217"/>
    </location>
</feature>
<evidence type="ECO:0000256" key="2">
    <source>
        <dbReference type="ARBA" id="ARBA00022737"/>
    </source>
</evidence>
<dbReference type="InterPro" id="IPR046357">
    <property type="entry name" value="PPIase_dom_sf"/>
</dbReference>
<evidence type="ECO:0000313" key="9">
    <source>
        <dbReference type="Proteomes" id="UP000549394"/>
    </source>
</evidence>
<proteinExistence type="inferred from homology"/>
<dbReference type="InterPro" id="IPR011990">
    <property type="entry name" value="TPR-like_helical_dom_sf"/>
</dbReference>
<feature type="compositionally biased region" description="Basic and acidic residues" evidence="6">
    <location>
        <begin position="398"/>
        <end position="419"/>
    </location>
</feature>
<dbReference type="Pfam" id="PF00254">
    <property type="entry name" value="FKBP_C"/>
    <property type="match status" value="1"/>
</dbReference>
<dbReference type="GO" id="GO:0005737">
    <property type="term" value="C:cytoplasm"/>
    <property type="evidence" value="ECO:0007669"/>
    <property type="project" value="TreeGrafter"/>
</dbReference>
<evidence type="ECO:0000256" key="4">
    <source>
        <dbReference type="PROSITE-ProRule" id="PRU00277"/>
    </source>
</evidence>
<dbReference type="GO" id="GO:0007283">
    <property type="term" value="P:spermatogenesis"/>
    <property type="evidence" value="ECO:0007669"/>
    <property type="project" value="TreeGrafter"/>
</dbReference>
<dbReference type="GO" id="GO:0003755">
    <property type="term" value="F:peptidyl-prolyl cis-trans isomerase activity"/>
    <property type="evidence" value="ECO:0007669"/>
    <property type="project" value="UniProtKB-KW"/>
</dbReference>
<dbReference type="OrthoDB" id="8116123at2759"/>
<keyword evidence="3" id="KW-0802">TPR repeat</keyword>
<dbReference type="InterPro" id="IPR001179">
    <property type="entry name" value="PPIase_FKBP_dom"/>
</dbReference>
<feature type="coiled-coil region" evidence="5">
    <location>
        <begin position="268"/>
        <end position="295"/>
    </location>
</feature>
<comment type="similarity">
    <text evidence="1">Belongs to the FKBP6 family.</text>
</comment>
<dbReference type="InterPro" id="IPR019734">
    <property type="entry name" value="TPR_rpt"/>
</dbReference>
<organism evidence="8 9">
    <name type="scientific">Dimorphilus gyrociliatus</name>
    <dbReference type="NCBI Taxonomy" id="2664684"/>
    <lineage>
        <taxon>Eukaryota</taxon>
        <taxon>Metazoa</taxon>
        <taxon>Spiralia</taxon>
        <taxon>Lophotrochozoa</taxon>
        <taxon>Annelida</taxon>
        <taxon>Polychaeta</taxon>
        <taxon>Polychaeta incertae sedis</taxon>
        <taxon>Dinophilidae</taxon>
        <taxon>Dimorphilus</taxon>
    </lineage>
</organism>
<reference evidence="8 9" key="1">
    <citation type="submission" date="2020-08" db="EMBL/GenBank/DDBJ databases">
        <authorList>
            <person name="Hejnol A."/>
        </authorList>
    </citation>
    <scope>NUCLEOTIDE SEQUENCE [LARGE SCALE GENOMIC DNA]</scope>
</reference>
<comment type="caution">
    <text evidence="8">The sequence shown here is derived from an EMBL/GenBank/DDBJ whole genome shotgun (WGS) entry which is preliminary data.</text>
</comment>
<feature type="region of interest" description="Disordered" evidence="6">
    <location>
        <begin position="1"/>
        <end position="35"/>
    </location>
</feature>
<keyword evidence="4" id="KW-0413">Isomerase</keyword>
<feature type="region of interest" description="Disordered" evidence="6">
    <location>
        <begin position="396"/>
        <end position="475"/>
    </location>
</feature>
<evidence type="ECO:0000256" key="5">
    <source>
        <dbReference type="SAM" id="Coils"/>
    </source>
</evidence>
<name>A0A7I8W3X6_9ANNE</name>
<dbReference type="Gene3D" id="1.25.40.10">
    <property type="entry name" value="Tetratricopeptide repeat domain"/>
    <property type="match status" value="1"/>
</dbReference>
<gene>
    <name evidence="8" type="ORF">DGYR_LOCUS10648</name>
</gene>
<evidence type="ECO:0000256" key="3">
    <source>
        <dbReference type="ARBA" id="ARBA00022803"/>
    </source>
</evidence>
<dbReference type="EC" id="5.2.1.8" evidence="4"/>
<evidence type="ECO:0000313" key="8">
    <source>
        <dbReference type="EMBL" id="CAD5122907.1"/>
    </source>
</evidence>
<dbReference type="SMART" id="SM00028">
    <property type="entry name" value="TPR"/>
    <property type="match status" value="2"/>
</dbReference>
<keyword evidence="5" id="KW-0175">Coiled coil</keyword>
<keyword evidence="4" id="KW-0697">Rotamase</keyword>
<dbReference type="PANTHER" id="PTHR46674">
    <property type="entry name" value="INACTIVE PEPTIDYL-PROLYL CIS-TRANS ISOMERASE FKBP6"/>
    <property type="match status" value="1"/>
</dbReference>
<dbReference type="SUPFAM" id="SSF54534">
    <property type="entry name" value="FKBP-like"/>
    <property type="match status" value="1"/>
</dbReference>
<dbReference type="SUPFAM" id="SSF48452">
    <property type="entry name" value="TPR-like"/>
    <property type="match status" value="1"/>
</dbReference>
<evidence type="ECO:0000256" key="1">
    <source>
        <dbReference type="ARBA" id="ARBA00009648"/>
    </source>
</evidence>
<feature type="region of interest" description="Disordered" evidence="6">
    <location>
        <begin position="486"/>
        <end position="505"/>
    </location>
</feature>
<dbReference type="AlphaFoldDB" id="A0A7I8W3X6"/>
<accession>A0A7I8W3X6</accession>
<sequence length="595" mass="69026">MANEQSCQTKTDEQKDFVLKNSELFDDGAQEPPDLVEQECGGRRLVKKLKETVTDNGYELEFEEAETASNDDEYKYYTQEDYLKGTMKSAPESFFDDIRKTMFPIDPPGDREIWKIVDKEGYGQQMPKKCKLEFHCSFYAEGSDEPFDSSQMRGEPWKISMLDINFVGLQYALFSMKIGEQSRFLIYPKYAFGKRGVPPRIPPNCTVLAEVELLNWVDITGRSDFFSLTYEDRRDASFEVRKSAVDNLNDDAKIKYKQNYFMAASKIYRRVQNILEEARLANDEEEREQRRLLIKAYVNRAVCNIHLKNPKYVITDTKNALLLDPKCGKALYLLGKAHRLLENFDKASKCLLRAQKLVSRQEEVSKELEVLDKLQKKWLEKEKILYQNMFSNHKRITIKTEKKNTDKNDRKNERQKAHVNENLNSGHDNNNLKTQSKNNSLKTQSVECRSKNESKDNKYCSSKDPENKTCKNPKCQESNSKFKDCNSNNQYCGPDNGDEKDTESKNVEPYRNVPLSEMEWIEDFIQGINSRKVLDIVGFTAFEVESLITAIERKGLNVECKNMALIVSVKEDPTEIIDKETSEEIEEDFSVKEVE</sequence>
<feature type="compositionally biased region" description="Polar residues" evidence="6">
    <location>
        <begin position="421"/>
        <end position="447"/>
    </location>
</feature>
<keyword evidence="2" id="KW-0677">Repeat</keyword>
<dbReference type="PROSITE" id="PS50059">
    <property type="entry name" value="FKBP_PPIASE"/>
    <property type="match status" value="1"/>
</dbReference>
<dbReference type="EMBL" id="CAJFCJ010000019">
    <property type="protein sequence ID" value="CAD5122907.1"/>
    <property type="molecule type" value="Genomic_DNA"/>
</dbReference>
<dbReference type="PANTHER" id="PTHR46674:SF1">
    <property type="entry name" value="INACTIVE PEPTIDYL-PROLYL CIS-TRANS ISOMERASE FKBP6"/>
    <property type="match status" value="1"/>
</dbReference>
<comment type="catalytic activity">
    <reaction evidence="4">
        <text>[protein]-peptidylproline (omega=180) = [protein]-peptidylproline (omega=0)</text>
        <dbReference type="Rhea" id="RHEA:16237"/>
        <dbReference type="Rhea" id="RHEA-COMP:10747"/>
        <dbReference type="Rhea" id="RHEA-COMP:10748"/>
        <dbReference type="ChEBI" id="CHEBI:83833"/>
        <dbReference type="ChEBI" id="CHEBI:83834"/>
        <dbReference type="EC" id="5.2.1.8"/>
    </reaction>
</comment>
<feature type="compositionally biased region" description="Acidic residues" evidence="6">
    <location>
        <begin position="24"/>
        <end position="35"/>
    </location>
</feature>
<dbReference type="InterPro" id="IPR042282">
    <property type="entry name" value="FKBP6/shu"/>
</dbReference>
<dbReference type="Proteomes" id="UP000549394">
    <property type="component" value="Unassembled WGS sequence"/>
</dbReference>
<dbReference type="GO" id="GO:0034587">
    <property type="term" value="P:piRNA processing"/>
    <property type="evidence" value="ECO:0007669"/>
    <property type="project" value="TreeGrafter"/>
</dbReference>
<feature type="compositionally biased region" description="Basic and acidic residues" evidence="6">
    <location>
        <begin position="448"/>
        <end position="469"/>
    </location>
</feature>
<dbReference type="Gene3D" id="3.10.50.40">
    <property type="match status" value="1"/>
</dbReference>
<protein>
    <recommendedName>
        <fullName evidence="4">peptidylprolyl isomerase</fullName>
        <ecNumber evidence="4">5.2.1.8</ecNumber>
    </recommendedName>
</protein>